<evidence type="ECO:0000256" key="1">
    <source>
        <dbReference type="SAM" id="Phobius"/>
    </source>
</evidence>
<name>A0AAW6XKA2_9LACO</name>
<keyword evidence="1" id="KW-1133">Transmembrane helix</keyword>
<keyword evidence="1" id="KW-0472">Membrane</keyword>
<dbReference type="AlphaFoldDB" id="A0AAW6XKA2"/>
<dbReference type="RefSeq" id="WP_285043521.1">
    <property type="nucleotide sequence ID" value="NZ_JASOGN010000016.1"/>
</dbReference>
<feature type="transmembrane region" description="Helical" evidence="1">
    <location>
        <begin position="7"/>
        <end position="28"/>
    </location>
</feature>
<protein>
    <recommendedName>
        <fullName evidence="4">DUF5067 domain-containing protein</fullName>
    </recommendedName>
</protein>
<gene>
    <name evidence="2" type="ORF">QP235_05300</name>
</gene>
<dbReference type="EMBL" id="JASOGN010000016">
    <property type="protein sequence ID" value="MDK6502617.1"/>
    <property type="molecule type" value="Genomic_DNA"/>
</dbReference>
<proteinExistence type="predicted"/>
<evidence type="ECO:0000313" key="2">
    <source>
        <dbReference type="EMBL" id="MDK6502617.1"/>
    </source>
</evidence>
<keyword evidence="1" id="KW-0812">Transmembrane</keyword>
<reference evidence="2" key="1">
    <citation type="submission" date="2023-05" db="EMBL/GenBank/DDBJ databases">
        <title>Cataloging the Phylogenetic Diversity of Human Bladder Bacteria.</title>
        <authorList>
            <person name="Du J."/>
        </authorList>
    </citation>
    <scope>NUCLEOTIDE SEQUENCE</scope>
    <source>
        <strain evidence="2">UMB9226</strain>
    </source>
</reference>
<sequence length="156" mass="17854">MTKRNTVIITVFIIIVIMGLVCLHNQYLSNSSPILEAKVTSDNGGNFSCLKIYTNKKLRKAPSVKGRFIKAIEVDPQIFHDHADKKNNFTYLTLDKAELNRDQRISSNPTFIKIINNLVKQSKHLIVILNLFKLDNEYYAFIKYNAGLSDEGTLYK</sequence>
<comment type="caution">
    <text evidence="2">The sequence shown here is derived from an EMBL/GenBank/DDBJ whole genome shotgun (WGS) entry which is preliminary data.</text>
</comment>
<organism evidence="2 3">
    <name type="scientific">Lactobacillus crispatus</name>
    <dbReference type="NCBI Taxonomy" id="47770"/>
    <lineage>
        <taxon>Bacteria</taxon>
        <taxon>Bacillati</taxon>
        <taxon>Bacillota</taxon>
        <taxon>Bacilli</taxon>
        <taxon>Lactobacillales</taxon>
        <taxon>Lactobacillaceae</taxon>
        <taxon>Lactobacillus</taxon>
    </lineage>
</organism>
<evidence type="ECO:0008006" key="4">
    <source>
        <dbReference type="Google" id="ProtNLM"/>
    </source>
</evidence>
<evidence type="ECO:0000313" key="3">
    <source>
        <dbReference type="Proteomes" id="UP001230300"/>
    </source>
</evidence>
<accession>A0AAW6XKA2</accession>
<dbReference type="Proteomes" id="UP001230300">
    <property type="component" value="Unassembled WGS sequence"/>
</dbReference>